<dbReference type="GO" id="GO:0008270">
    <property type="term" value="F:zinc ion binding"/>
    <property type="evidence" value="ECO:0007669"/>
    <property type="project" value="UniProtKB-KW"/>
</dbReference>
<keyword evidence="1" id="KW-0479">Metal-binding</keyword>
<dbReference type="Proteomes" id="UP001234989">
    <property type="component" value="Chromosome 7"/>
</dbReference>
<feature type="non-terminal residue" evidence="4">
    <location>
        <position position="1"/>
    </location>
</feature>
<evidence type="ECO:0000256" key="2">
    <source>
        <dbReference type="SAM" id="MobiDB-lite"/>
    </source>
</evidence>
<dbReference type="GO" id="GO:0003676">
    <property type="term" value="F:nucleic acid binding"/>
    <property type="evidence" value="ECO:0007669"/>
    <property type="project" value="InterPro"/>
</dbReference>
<dbReference type="InterPro" id="IPR001878">
    <property type="entry name" value="Znf_CCHC"/>
</dbReference>
<proteinExistence type="predicted"/>
<keyword evidence="1" id="KW-0863">Zinc-finger</keyword>
<gene>
    <name evidence="4" type="ORF">MTR67_030890</name>
</gene>
<evidence type="ECO:0000256" key="1">
    <source>
        <dbReference type="PROSITE-ProRule" id="PRU00047"/>
    </source>
</evidence>
<sequence>IGCGPMNQNVRTVPSRAGYFTRINPPEFHDSKVEEFPQDFIDEVYNVLIIMGVTPVEKVELAAEGGKGSSNALALKFNKDRVSNPKPQGGNSGGSSLSTCAKRGKKHENKCLASSNRCFGCGMMDHKKRDCPAISKSERDNR</sequence>
<evidence type="ECO:0000259" key="3">
    <source>
        <dbReference type="PROSITE" id="PS50158"/>
    </source>
</evidence>
<accession>A0AAF0ZF45</accession>
<evidence type="ECO:0000313" key="5">
    <source>
        <dbReference type="Proteomes" id="UP001234989"/>
    </source>
</evidence>
<dbReference type="AlphaFoldDB" id="A0AAF0ZF45"/>
<protein>
    <recommendedName>
        <fullName evidence="3">CCHC-type domain-containing protein</fullName>
    </recommendedName>
</protein>
<feature type="region of interest" description="Disordered" evidence="2">
    <location>
        <begin position="79"/>
        <end position="101"/>
    </location>
</feature>
<name>A0AAF0ZF45_SOLVR</name>
<organism evidence="4 5">
    <name type="scientific">Solanum verrucosum</name>
    <dbReference type="NCBI Taxonomy" id="315347"/>
    <lineage>
        <taxon>Eukaryota</taxon>
        <taxon>Viridiplantae</taxon>
        <taxon>Streptophyta</taxon>
        <taxon>Embryophyta</taxon>
        <taxon>Tracheophyta</taxon>
        <taxon>Spermatophyta</taxon>
        <taxon>Magnoliopsida</taxon>
        <taxon>eudicotyledons</taxon>
        <taxon>Gunneridae</taxon>
        <taxon>Pentapetalae</taxon>
        <taxon>asterids</taxon>
        <taxon>lamiids</taxon>
        <taxon>Solanales</taxon>
        <taxon>Solanaceae</taxon>
        <taxon>Solanoideae</taxon>
        <taxon>Solaneae</taxon>
        <taxon>Solanum</taxon>
    </lineage>
</organism>
<evidence type="ECO:0000313" key="4">
    <source>
        <dbReference type="EMBL" id="WMV37505.1"/>
    </source>
</evidence>
<keyword evidence="5" id="KW-1185">Reference proteome</keyword>
<keyword evidence="1" id="KW-0862">Zinc</keyword>
<dbReference type="EMBL" id="CP133618">
    <property type="protein sequence ID" value="WMV37505.1"/>
    <property type="molecule type" value="Genomic_DNA"/>
</dbReference>
<feature type="domain" description="CCHC-type" evidence="3">
    <location>
        <begin position="117"/>
        <end position="132"/>
    </location>
</feature>
<dbReference type="PROSITE" id="PS50158">
    <property type="entry name" value="ZF_CCHC"/>
    <property type="match status" value="1"/>
</dbReference>
<reference evidence="4" key="1">
    <citation type="submission" date="2023-08" db="EMBL/GenBank/DDBJ databases">
        <title>A de novo genome assembly of Solanum verrucosum Schlechtendal, a Mexican diploid species geographically isolated from the other diploid A-genome species in potato relatives.</title>
        <authorList>
            <person name="Hosaka K."/>
        </authorList>
    </citation>
    <scope>NUCLEOTIDE SEQUENCE</scope>
    <source>
        <tissue evidence="4">Young leaves</tissue>
    </source>
</reference>